<evidence type="ECO:0000256" key="1">
    <source>
        <dbReference type="SAM" id="Phobius"/>
    </source>
</evidence>
<dbReference type="EMBL" id="AP021881">
    <property type="protein sequence ID" value="BBP00353.1"/>
    <property type="molecule type" value="Genomic_DNA"/>
</dbReference>
<keyword evidence="1" id="KW-0812">Transmembrane</keyword>
<proteinExistence type="predicted"/>
<dbReference type="KEGG" id="sniv:SFSGTM_10610"/>
<sequence>MNIFTTLFHSTVGLMSAFTVAFALGMMIWFTWFFIKKSYGHE</sequence>
<gene>
    <name evidence="2" type="ORF">SFSGTM_10610</name>
</gene>
<evidence type="ECO:0000313" key="2">
    <source>
        <dbReference type="EMBL" id="BBP00353.1"/>
    </source>
</evidence>
<keyword evidence="3" id="KW-1185">Reference proteome</keyword>
<organism evidence="2 3">
    <name type="scientific">Sulfuriferula nivalis</name>
    <dbReference type="NCBI Taxonomy" id="2675298"/>
    <lineage>
        <taxon>Bacteria</taxon>
        <taxon>Pseudomonadati</taxon>
        <taxon>Pseudomonadota</taxon>
        <taxon>Betaproteobacteria</taxon>
        <taxon>Nitrosomonadales</taxon>
        <taxon>Sulfuricellaceae</taxon>
        <taxon>Sulfuriferula</taxon>
    </lineage>
</organism>
<feature type="transmembrane region" description="Helical" evidence="1">
    <location>
        <begin position="12"/>
        <end position="35"/>
    </location>
</feature>
<dbReference type="Proteomes" id="UP000463939">
    <property type="component" value="Chromosome"/>
</dbReference>
<evidence type="ECO:0000313" key="3">
    <source>
        <dbReference type="Proteomes" id="UP000463939"/>
    </source>
</evidence>
<name>A0A809S894_9PROT</name>
<evidence type="ECO:0008006" key="4">
    <source>
        <dbReference type="Google" id="ProtNLM"/>
    </source>
</evidence>
<accession>A0A809S894</accession>
<dbReference type="InterPro" id="IPR021494">
    <property type="entry name" value="DUF3149"/>
</dbReference>
<reference evidence="3" key="1">
    <citation type="submission" date="2019-11" db="EMBL/GenBank/DDBJ databases">
        <title>Isolation and characterization of a novel species in the genus Sulfuriferula.</title>
        <authorList>
            <person name="Mochizuki J."/>
            <person name="Kojima H."/>
            <person name="Fukui M."/>
        </authorList>
    </citation>
    <scope>NUCLEOTIDE SEQUENCE [LARGE SCALE GENOMIC DNA]</scope>
    <source>
        <strain evidence="3">SGTM</strain>
    </source>
</reference>
<dbReference type="AlphaFoldDB" id="A0A809S894"/>
<keyword evidence="1" id="KW-1133">Transmembrane helix</keyword>
<keyword evidence="1" id="KW-0472">Membrane</keyword>
<dbReference type="Pfam" id="PF11346">
    <property type="entry name" value="DUF3149"/>
    <property type="match status" value="1"/>
</dbReference>
<dbReference type="RefSeq" id="WP_162084295.1">
    <property type="nucleotide sequence ID" value="NZ_AP021881.1"/>
</dbReference>
<protein>
    <recommendedName>
        <fullName evidence="4">DUF3149 domain-containing protein</fullName>
    </recommendedName>
</protein>